<dbReference type="InterPro" id="IPR000866">
    <property type="entry name" value="AhpC/TSA"/>
</dbReference>
<evidence type="ECO:0000256" key="6">
    <source>
        <dbReference type="ARBA" id="ARBA00023002"/>
    </source>
</evidence>
<keyword evidence="4 15" id="KW-0575">Peroxidase</keyword>
<dbReference type="InterPro" id="IPR036249">
    <property type="entry name" value="Thioredoxin-like_sf"/>
</dbReference>
<dbReference type="FunFam" id="3.40.30.10:FF:000007">
    <property type="entry name" value="Thioredoxin-dependent thiol peroxidase"/>
    <property type="match status" value="1"/>
</dbReference>
<dbReference type="EMBL" id="JAHESE010000007">
    <property type="protein sequence ID" value="MBT1708493.1"/>
    <property type="molecule type" value="Genomic_DNA"/>
</dbReference>
<keyword evidence="8" id="KW-0676">Redox-active center</keyword>
<evidence type="ECO:0000313" key="16">
    <source>
        <dbReference type="Proteomes" id="UP001319080"/>
    </source>
</evidence>
<comment type="function">
    <text evidence="1">Thiol-specific peroxidase that catalyzes the reduction of hydrogen peroxide and organic hydroperoxides to water and alcohols, respectively. Plays a role in cell protection against oxidative stress by detoxifying peroxides and as sensor of hydrogen peroxide-mediated signaling events.</text>
</comment>
<feature type="domain" description="Thioredoxin" evidence="14">
    <location>
        <begin position="3"/>
        <end position="153"/>
    </location>
</feature>
<evidence type="ECO:0000259" key="14">
    <source>
        <dbReference type="PROSITE" id="PS51352"/>
    </source>
</evidence>
<proteinExistence type="inferred from homology"/>
<dbReference type="GO" id="GO:0045454">
    <property type="term" value="P:cell redox homeostasis"/>
    <property type="evidence" value="ECO:0007669"/>
    <property type="project" value="TreeGrafter"/>
</dbReference>
<gene>
    <name evidence="15" type="primary">bcp</name>
    <name evidence="15" type="ORF">KK062_09670</name>
</gene>
<dbReference type="EC" id="1.11.1.24" evidence="3"/>
<dbReference type="NCBIfam" id="NF006960">
    <property type="entry name" value="PRK09437.1"/>
    <property type="match status" value="1"/>
</dbReference>
<evidence type="ECO:0000256" key="5">
    <source>
        <dbReference type="ARBA" id="ARBA00022862"/>
    </source>
</evidence>
<evidence type="ECO:0000256" key="4">
    <source>
        <dbReference type="ARBA" id="ARBA00022559"/>
    </source>
</evidence>
<keyword evidence="7" id="KW-1015">Disulfide bond</keyword>
<evidence type="ECO:0000313" key="15">
    <source>
        <dbReference type="EMBL" id="MBT1708493.1"/>
    </source>
</evidence>
<evidence type="ECO:0000256" key="8">
    <source>
        <dbReference type="ARBA" id="ARBA00023284"/>
    </source>
</evidence>
<dbReference type="CDD" id="cd03017">
    <property type="entry name" value="PRX_BCP"/>
    <property type="match status" value="1"/>
</dbReference>
<comment type="subunit">
    <text evidence="2">Monomer.</text>
</comment>
<dbReference type="Gene3D" id="3.40.30.10">
    <property type="entry name" value="Glutaredoxin"/>
    <property type="match status" value="1"/>
</dbReference>
<dbReference type="RefSeq" id="WP_254084085.1">
    <property type="nucleotide sequence ID" value="NZ_JAHESE010000007.1"/>
</dbReference>
<evidence type="ECO:0000256" key="13">
    <source>
        <dbReference type="SAM" id="MobiDB-lite"/>
    </source>
</evidence>
<dbReference type="GO" id="GO:0005737">
    <property type="term" value="C:cytoplasm"/>
    <property type="evidence" value="ECO:0007669"/>
    <property type="project" value="TreeGrafter"/>
</dbReference>
<dbReference type="Pfam" id="PF00578">
    <property type="entry name" value="AhpC-TSA"/>
    <property type="match status" value="1"/>
</dbReference>
<dbReference type="Proteomes" id="UP001319080">
    <property type="component" value="Unassembled WGS sequence"/>
</dbReference>
<evidence type="ECO:0000256" key="12">
    <source>
        <dbReference type="ARBA" id="ARBA00049091"/>
    </source>
</evidence>
<evidence type="ECO:0000256" key="7">
    <source>
        <dbReference type="ARBA" id="ARBA00023157"/>
    </source>
</evidence>
<sequence length="265" mass="29169">MALKIGDKAPDFEVNDQDGVPVKLSDLQGQKVVLYFYPKDMTPGCTAESCNLRDNYERLQQQGYEVLGISSDDEQSHRKFIEQQNLPFRLLADTDRKVHDAYGTWVEKQMYGRNYMGTARVTFVIDEQGVIEDVIDKVDTENHTRQILKTASNGEATYRADAIPSTPASATAPAKKTVTKKVAKKAPAKAPVAAKKAAPKKVVKKVAKKAAKKVSKKAAAKKATKKIVKKVARSAPKKSVKAAKAVKKSARKVTKAPKKTKKKSR</sequence>
<dbReference type="SUPFAM" id="SSF52833">
    <property type="entry name" value="Thioredoxin-like"/>
    <property type="match status" value="1"/>
</dbReference>
<dbReference type="InterPro" id="IPR013766">
    <property type="entry name" value="Thioredoxin_domain"/>
</dbReference>
<dbReference type="AlphaFoldDB" id="A0AAP2GTP5"/>
<evidence type="ECO:0000256" key="2">
    <source>
        <dbReference type="ARBA" id="ARBA00011245"/>
    </source>
</evidence>
<reference evidence="15 16" key="1">
    <citation type="submission" date="2021-05" db="EMBL/GenBank/DDBJ databases">
        <title>A Polyphasic approach of four new species of the genus Ohtaekwangia: Ohtaekwangia histidinii sp. nov., Ohtaekwangia cretensis sp. nov., Ohtaekwangia indiensis sp. nov., Ohtaekwangia reichenbachii sp. nov. from diverse environment.</title>
        <authorList>
            <person name="Octaviana S."/>
        </authorList>
    </citation>
    <scope>NUCLEOTIDE SEQUENCE [LARGE SCALE GENOMIC DNA]</scope>
    <source>
        <strain evidence="15 16">PWU5</strain>
    </source>
</reference>
<dbReference type="PROSITE" id="PS51352">
    <property type="entry name" value="THIOREDOXIN_2"/>
    <property type="match status" value="1"/>
</dbReference>
<dbReference type="InterPro" id="IPR050924">
    <property type="entry name" value="Peroxiredoxin_BCP/PrxQ"/>
</dbReference>
<protein>
    <recommendedName>
        <fullName evidence="3">thioredoxin-dependent peroxiredoxin</fullName>
        <ecNumber evidence="3">1.11.1.24</ecNumber>
    </recommendedName>
    <alternativeName>
        <fullName evidence="9">Thioredoxin peroxidase</fullName>
    </alternativeName>
    <alternativeName>
        <fullName evidence="11">Thioredoxin-dependent peroxiredoxin Bcp</fullName>
    </alternativeName>
</protein>
<evidence type="ECO:0000256" key="1">
    <source>
        <dbReference type="ARBA" id="ARBA00003330"/>
    </source>
</evidence>
<feature type="region of interest" description="Disordered" evidence="13">
    <location>
        <begin position="213"/>
        <end position="265"/>
    </location>
</feature>
<evidence type="ECO:0000256" key="10">
    <source>
        <dbReference type="ARBA" id="ARBA00038489"/>
    </source>
</evidence>
<evidence type="ECO:0000256" key="3">
    <source>
        <dbReference type="ARBA" id="ARBA00013017"/>
    </source>
</evidence>
<name>A0AAP2GTP5_9BACT</name>
<accession>A0AAP2GTP5</accession>
<keyword evidence="6" id="KW-0560">Oxidoreductase</keyword>
<dbReference type="GO" id="GO:0034599">
    <property type="term" value="P:cellular response to oxidative stress"/>
    <property type="evidence" value="ECO:0007669"/>
    <property type="project" value="TreeGrafter"/>
</dbReference>
<keyword evidence="16" id="KW-1185">Reference proteome</keyword>
<dbReference type="PANTHER" id="PTHR42801">
    <property type="entry name" value="THIOREDOXIN-DEPENDENT PEROXIDE REDUCTASE"/>
    <property type="match status" value="1"/>
</dbReference>
<dbReference type="PANTHER" id="PTHR42801:SF4">
    <property type="entry name" value="AHPC_TSA FAMILY PROTEIN"/>
    <property type="match status" value="1"/>
</dbReference>
<evidence type="ECO:0000256" key="9">
    <source>
        <dbReference type="ARBA" id="ARBA00032824"/>
    </source>
</evidence>
<comment type="caution">
    <text evidence="15">The sequence shown here is derived from an EMBL/GenBank/DDBJ whole genome shotgun (WGS) entry which is preliminary data.</text>
</comment>
<comment type="catalytic activity">
    <reaction evidence="12">
        <text>a hydroperoxide + [thioredoxin]-dithiol = an alcohol + [thioredoxin]-disulfide + H2O</text>
        <dbReference type="Rhea" id="RHEA:62620"/>
        <dbReference type="Rhea" id="RHEA-COMP:10698"/>
        <dbReference type="Rhea" id="RHEA-COMP:10700"/>
        <dbReference type="ChEBI" id="CHEBI:15377"/>
        <dbReference type="ChEBI" id="CHEBI:29950"/>
        <dbReference type="ChEBI" id="CHEBI:30879"/>
        <dbReference type="ChEBI" id="CHEBI:35924"/>
        <dbReference type="ChEBI" id="CHEBI:50058"/>
        <dbReference type="EC" id="1.11.1.24"/>
    </reaction>
</comment>
<dbReference type="GO" id="GO:0008379">
    <property type="term" value="F:thioredoxin peroxidase activity"/>
    <property type="evidence" value="ECO:0007669"/>
    <property type="project" value="TreeGrafter"/>
</dbReference>
<comment type="similarity">
    <text evidence="10">Belongs to the peroxiredoxin family. BCP/PrxQ subfamily.</text>
</comment>
<keyword evidence="5" id="KW-0049">Antioxidant</keyword>
<evidence type="ECO:0000256" key="11">
    <source>
        <dbReference type="ARBA" id="ARBA00042639"/>
    </source>
</evidence>
<organism evidence="15 16">
    <name type="scientific">Dawidia cretensis</name>
    <dbReference type="NCBI Taxonomy" id="2782350"/>
    <lineage>
        <taxon>Bacteria</taxon>
        <taxon>Pseudomonadati</taxon>
        <taxon>Bacteroidota</taxon>
        <taxon>Cytophagia</taxon>
        <taxon>Cytophagales</taxon>
        <taxon>Chryseotaleaceae</taxon>
        <taxon>Dawidia</taxon>
    </lineage>
</organism>